<dbReference type="PANTHER" id="PTHR21385:SF0">
    <property type="entry name" value="RE51073P"/>
    <property type="match status" value="1"/>
</dbReference>
<keyword evidence="4" id="KW-0732">Signal</keyword>
<keyword evidence="7" id="KW-1185">Reference proteome</keyword>
<evidence type="ECO:0000256" key="2">
    <source>
        <dbReference type="SAM" id="MobiDB-lite"/>
    </source>
</evidence>
<dbReference type="PROSITE" id="PS00028">
    <property type="entry name" value="ZINC_FINGER_C2H2_1"/>
    <property type="match status" value="1"/>
</dbReference>
<feature type="region of interest" description="Disordered" evidence="2">
    <location>
        <begin position="177"/>
        <end position="260"/>
    </location>
</feature>
<evidence type="ECO:0000256" key="1">
    <source>
        <dbReference type="PROSITE-ProRule" id="PRU00042"/>
    </source>
</evidence>
<feature type="transmembrane region" description="Helical" evidence="3">
    <location>
        <begin position="330"/>
        <end position="355"/>
    </location>
</feature>
<evidence type="ECO:0000256" key="3">
    <source>
        <dbReference type="SAM" id="Phobius"/>
    </source>
</evidence>
<dbReference type="PROSITE" id="PS50157">
    <property type="entry name" value="ZINC_FINGER_C2H2_2"/>
    <property type="match status" value="1"/>
</dbReference>
<sequence>MSTNRLNLQLIIPIMLSLIPWPGPTVFKISCPRDSARIVRRVIQSKWIPILDKFKVSLPLECPFHPQRDIFSPQELSKKRHRPSQWICGICGKSFFEEKYLDLHLDNRHKGYINMAEDAVCLADYCDIMRCDVLANQRTESMMTSQVNTDVEVWRETSKTRIEGCAKSLATLGPRQLAKFKGETNSGEDTSEAQLKEDSDTSKANSVKPGDPQGDTPLSPASSQADNVSDTTNSKHPNGDHLVESASPAAGYRPTAEQQRLKADCKPEELQRLKTKCEVLVRDCIAGLLIRLSDKNFKEIEDELNRAICWYLTCDRYWEDYQTEIRSFPWGLLCMVIMVASVGVCMCYYIVWVLFDRTDDVSVTSTSVTDQSTPSPARRLRHHPHHMPHAVLDGQYLGEDYYSEKDNEYIYVAYPPELKRRLLESRAQTNVLRTDSV</sequence>
<reference evidence="6" key="1">
    <citation type="submission" date="2022-03" db="EMBL/GenBank/DDBJ databases">
        <authorList>
            <person name="Sayadi A."/>
        </authorList>
    </citation>
    <scope>NUCLEOTIDE SEQUENCE</scope>
</reference>
<feature type="signal peptide" evidence="4">
    <location>
        <begin position="1"/>
        <end position="25"/>
    </location>
</feature>
<keyword evidence="1" id="KW-0479">Metal-binding</keyword>
<comment type="caution">
    <text evidence="6">The sequence shown here is derived from an EMBL/GenBank/DDBJ whole genome shotgun (WGS) entry which is preliminary data.</text>
</comment>
<evidence type="ECO:0000313" key="7">
    <source>
        <dbReference type="Proteomes" id="UP001152888"/>
    </source>
</evidence>
<dbReference type="OrthoDB" id="4507at2759"/>
<dbReference type="AlphaFoldDB" id="A0A9P0KJQ5"/>
<proteinExistence type="predicted"/>
<keyword evidence="3" id="KW-0812">Transmembrane</keyword>
<feature type="compositionally biased region" description="Polar residues" evidence="2">
    <location>
        <begin position="219"/>
        <end position="236"/>
    </location>
</feature>
<evidence type="ECO:0000259" key="5">
    <source>
        <dbReference type="PROSITE" id="PS50157"/>
    </source>
</evidence>
<keyword evidence="1" id="KW-0862">Zinc</keyword>
<protein>
    <recommendedName>
        <fullName evidence="5">C2H2-type domain-containing protein</fullName>
    </recommendedName>
</protein>
<keyword evidence="1" id="KW-0863">Zinc-finger</keyword>
<dbReference type="PANTHER" id="PTHR21385">
    <property type="entry name" value="ZINC FINGER PROTEIN-RELATED"/>
    <property type="match status" value="1"/>
</dbReference>
<evidence type="ECO:0000256" key="4">
    <source>
        <dbReference type="SAM" id="SignalP"/>
    </source>
</evidence>
<feature type="chain" id="PRO_5040497286" description="C2H2-type domain-containing protein" evidence="4">
    <location>
        <begin position="26"/>
        <end position="437"/>
    </location>
</feature>
<feature type="domain" description="C2H2-type" evidence="5">
    <location>
        <begin position="86"/>
        <end position="111"/>
    </location>
</feature>
<evidence type="ECO:0000313" key="6">
    <source>
        <dbReference type="EMBL" id="CAH1976909.1"/>
    </source>
</evidence>
<dbReference type="EMBL" id="CAKOFQ010006852">
    <property type="protein sequence ID" value="CAH1976909.1"/>
    <property type="molecule type" value="Genomic_DNA"/>
</dbReference>
<dbReference type="GO" id="GO:0008270">
    <property type="term" value="F:zinc ion binding"/>
    <property type="evidence" value="ECO:0007669"/>
    <property type="project" value="UniProtKB-KW"/>
</dbReference>
<gene>
    <name evidence="6" type="ORF">ACAOBT_LOCUS12375</name>
</gene>
<accession>A0A9P0KJQ5</accession>
<dbReference type="InterPro" id="IPR013087">
    <property type="entry name" value="Znf_C2H2_type"/>
</dbReference>
<name>A0A9P0KJQ5_ACAOB</name>
<keyword evidence="3" id="KW-0472">Membrane</keyword>
<dbReference type="Proteomes" id="UP001152888">
    <property type="component" value="Unassembled WGS sequence"/>
</dbReference>
<organism evidence="6 7">
    <name type="scientific">Acanthoscelides obtectus</name>
    <name type="common">Bean weevil</name>
    <name type="synonym">Bruchus obtectus</name>
    <dbReference type="NCBI Taxonomy" id="200917"/>
    <lineage>
        <taxon>Eukaryota</taxon>
        <taxon>Metazoa</taxon>
        <taxon>Ecdysozoa</taxon>
        <taxon>Arthropoda</taxon>
        <taxon>Hexapoda</taxon>
        <taxon>Insecta</taxon>
        <taxon>Pterygota</taxon>
        <taxon>Neoptera</taxon>
        <taxon>Endopterygota</taxon>
        <taxon>Coleoptera</taxon>
        <taxon>Polyphaga</taxon>
        <taxon>Cucujiformia</taxon>
        <taxon>Chrysomeloidea</taxon>
        <taxon>Chrysomelidae</taxon>
        <taxon>Bruchinae</taxon>
        <taxon>Bruchini</taxon>
        <taxon>Acanthoscelides</taxon>
    </lineage>
</organism>
<keyword evidence="3" id="KW-1133">Transmembrane helix</keyword>